<keyword evidence="3" id="KW-1185">Reference proteome</keyword>
<dbReference type="InterPro" id="IPR027417">
    <property type="entry name" value="P-loop_NTPase"/>
</dbReference>
<dbReference type="Proteomes" id="UP000660885">
    <property type="component" value="Unassembled WGS sequence"/>
</dbReference>
<name>A0ABS1UDA7_9PROT</name>
<sequence length="180" mass="20063">MHQHERFFVITGGPGSGKSTLIKALVARGLHGMPEAGRAIIQDQVAIGGSALPWDDRLGFAELMLGWELRSHREARERAGPVFFDRGVPDVVGYLTLCSLAVPSHVQRAAGAFRYNRQVFIAPPWPEIFGQDAERKQSPDEAQATYEAMVGTYSEYGYELTHLPHTSVEERTRFILARIQ</sequence>
<feature type="domain" description="NadR/Ttd14 AAA" evidence="1">
    <location>
        <begin position="8"/>
        <end position="171"/>
    </location>
</feature>
<dbReference type="Gene3D" id="3.40.50.300">
    <property type="entry name" value="P-loop containing nucleotide triphosphate hydrolases"/>
    <property type="match status" value="1"/>
</dbReference>
<evidence type="ECO:0000313" key="3">
    <source>
        <dbReference type="Proteomes" id="UP000660885"/>
    </source>
</evidence>
<evidence type="ECO:0000313" key="2">
    <source>
        <dbReference type="EMBL" id="MBL6081667.1"/>
    </source>
</evidence>
<proteinExistence type="predicted"/>
<dbReference type="InterPro" id="IPR038727">
    <property type="entry name" value="NadR/Ttd14_AAA_dom"/>
</dbReference>
<accession>A0ABS1UDA7</accession>
<dbReference type="RefSeq" id="WP_202834882.1">
    <property type="nucleotide sequence ID" value="NZ_JAETWB010000033.1"/>
</dbReference>
<dbReference type="SUPFAM" id="SSF52540">
    <property type="entry name" value="P-loop containing nucleoside triphosphate hydrolases"/>
    <property type="match status" value="1"/>
</dbReference>
<dbReference type="EMBL" id="JAETWB010000033">
    <property type="protein sequence ID" value="MBL6081667.1"/>
    <property type="molecule type" value="Genomic_DNA"/>
</dbReference>
<dbReference type="Pfam" id="PF13521">
    <property type="entry name" value="AAA_28"/>
    <property type="match status" value="1"/>
</dbReference>
<protein>
    <submittedName>
        <fullName evidence="2">AAA family ATPase</fullName>
    </submittedName>
</protein>
<evidence type="ECO:0000259" key="1">
    <source>
        <dbReference type="Pfam" id="PF13521"/>
    </source>
</evidence>
<comment type="caution">
    <text evidence="2">The sequence shown here is derived from an EMBL/GenBank/DDBJ whole genome shotgun (WGS) entry which is preliminary data.</text>
</comment>
<gene>
    <name evidence="2" type="ORF">JMJ56_27130</name>
</gene>
<organism evidence="2 3">
    <name type="scientific">Belnapia arida</name>
    <dbReference type="NCBI Taxonomy" id="2804533"/>
    <lineage>
        <taxon>Bacteria</taxon>
        <taxon>Pseudomonadati</taxon>
        <taxon>Pseudomonadota</taxon>
        <taxon>Alphaproteobacteria</taxon>
        <taxon>Acetobacterales</taxon>
        <taxon>Roseomonadaceae</taxon>
        <taxon>Belnapia</taxon>
    </lineage>
</organism>
<reference evidence="2 3" key="1">
    <citation type="submission" date="2021-01" db="EMBL/GenBank/DDBJ databases">
        <title>Belnapia mucosa sp. nov. and Belnapia arida sp. nov., isolated from the Tabernas Desert (Almeria, Spain).</title>
        <authorList>
            <person name="Molina-Menor E."/>
            <person name="Vidal-Verdu A."/>
            <person name="Calonge A."/>
            <person name="Satari L."/>
            <person name="Pereto J."/>
            <person name="Porcar M."/>
        </authorList>
    </citation>
    <scope>NUCLEOTIDE SEQUENCE [LARGE SCALE GENOMIC DNA]</scope>
    <source>
        <strain evidence="2 3">T18</strain>
    </source>
</reference>